<dbReference type="InterPro" id="IPR013785">
    <property type="entry name" value="Aldolase_TIM"/>
</dbReference>
<keyword evidence="6" id="KW-0411">Iron-sulfur</keyword>
<proteinExistence type="predicted"/>
<dbReference type="InterPro" id="IPR007197">
    <property type="entry name" value="rSAM"/>
</dbReference>
<comment type="cofactor">
    <cofactor evidence="1">
        <name>[4Fe-4S] cluster</name>
        <dbReference type="ChEBI" id="CHEBI:49883"/>
    </cofactor>
</comment>
<reference evidence="8 9" key="1">
    <citation type="submission" date="2023-03" db="EMBL/GenBank/DDBJ databases">
        <title>Isolation and description of six Streptomyces strains from soil environments, able to metabolize different microbial glucans.</title>
        <authorList>
            <person name="Widen T."/>
            <person name="Larsbrink J."/>
        </authorList>
    </citation>
    <scope>NUCLEOTIDE SEQUENCE [LARGE SCALE GENOMIC DNA]</scope>
    <source>
        <strain evidence="8 9">Mut1</strain>
    </source>
</reference>
<dbReference type="PANTHER" id="PTHR43787:SF3">
    <property type="entry name" value="ARYLSULFATASE REGULATORY PROTEIN"/>
    <property type="match status" value="1"/>
</dbReference>
<dbReference type="EMBL" id="CP120997">
    <property type="protein sequence ID" value="WLQ37025.1"/>
    <property type="molecule type" value="Genomic_DNA"/>
</dbReference>
<evidence type="ECO:0000256" key="6">
    <source>
        <dbReference type="ARBA" id="ARBA00023014"/>
    </source>
</evidence>
<dbReference type="PROSITE" id="PS51918">
    <property type="entry name" value="RADICAL_SAM"/>
    <property type="match status" value="1"/>
</dbReference>
<keyword evidence="5" id="KW-0408">Iron</keyword>
<evidence type="ECO:0000256" key="5">
    <source>
        <dbReference type="ARBA" id="ARBA00023004"/>
    </source>
</evidence>
<sequence length="455" mass="49454">MMDQVSRYLVLSDRAYADTTGVPVRLAYSTRTASTVAVDLPTARALEAGDAAALAPAWTGALRAAQLLVPAGEDELSAVLDRNRRASADRSAVHIALLPTSYCNMGCAYCGQEHTRGGLSRDHRSRVRDRVLRAVTAPGTRSARIDWFGAEPMMGYAVIRDLAPRFVAAAAEHGVAYSSVIVTNGSLLTPAKINTLIRSCGVTHFEITIDGPPDIHNEHRPLKSGRGSFWNIVRAVRSVLDEPDLGPTHFAFRTNVDVHNQDSVPRYVELMAELGFSHPRVSFSIAPVHSWGNDVSAIEVSKYEFAERETGWLRLLSEHGLHTQLLPTTARKVLCPATTRSSEIISSTGNIFSCSEYPLVPEAERTLALTHIDRAGTEPVRPLGPFDGWNDQIAEGTTWCKSCVFMPTCGGSCPKAWQEGHPPCPGYKYNVQDRLDLIAAQCGLRDVAGEPAGAR</sequence>
<dbReference type="RefSeq" id="WP_306058860.1">
    <property type="nucleotide sequence ID" value="NZ_CP120997.1"/>
</dbReference>
<dbReference type="Gene3D" id="3.20.20.70">
    <property type="entry name" value="Aldolase class I"/>
    <property type="match status" value="1"/>
</dbReference>
<dbReference type="InterPro" id="IPR058240">
    <property type="entry name" value="rSAM_sf"/>
</dbReference>
<name>A0ABY9HR42_9ACTN</name>
<evidence type="ECO:0000256" key="2">
    <source>
        <dbReference type="ARBA" id="ARBA00022485"/>
    </source>
</evidence>
<dbReference type="SFLD" id="SFLDS00029">
    <property type="entry name" value="Radical_SAM"/>
    <property type="match status" value="1"/>
</dbReference>
<evidence type="ECO:0000256" key="3">
    <source>
        <dbReference type="ARBA" id="ARBA00022691"/>
    </source>
</evidence>
<evidence type="ECO:0000256" key="1">
    <source>
        <dbReference type="ARBA" id="ARBA00001966"/>
    </source>
</evidence>
<dbReference type="NCBIfam" id="TIGR04085">
    <property type="entry name" value="rSAM_more_4Fe4S"/>
    <property type="match status" value="1"/>
</dbReference>
<dbReference type="SUPFAM" id="SSF102114">
    <property type="entry name" value="Radical SAM enzymes"/>
    <property type="match status" value="1"/>
</dbReference>
<dbReference type="CDD" id="cd01335">
    <property type="entry name" value="Radical_SAM"/>
    <property type="match status" value="1"/>
</dbReference>
<gene>
    <name evidence="8" type="ORF">P8A18_27920</name>
</gene>
<dbReference type="Proteomes" id="UP001239522">
    <property type="component" value="Chromosome"/>
</dbReference>
<organism evidence="8 9">
    <name type="scientific">Streptomyces castrisilvae</name>
    <dbReference type="NCBI Taxonomy" id="3033811"/>
    <lineage>
        <taxon>Bacteria</taxon>
        <taxon>Bacillati</taxon>
        <taxon>Actinomycetota</taxon>
        <taxon>Actinomycetes</taxon>
        <taxon>Kitasatosporales</taxon>
        <taxon>Streptomycetaceae</taxon>
        <taxon>Streptomyces</taxon>
    </lineage>
</organism>
<protein>
    <submittedName>
        <fullName evidence="8">Radical SAM protein</fullName>
    </submittedName>
</protein>
<dbReference type="InterPro" id="IPR023885">
    <property type="entry name" value="4Fe4S-binding_SPASM_dom"/>
</dbReference>
<keyword evidence="3" id="KW-0949">S-adenosyl-L-methionine</keyword>
<dbReference type="Pfam" id="PF04055">
    <property type="entry name" value="Radical_SAM"/>
    <property type="match status" value="1"/>
</dbReference>
<dbReference type="SFLD" id="SFLDG01067">
    <property type="entry name" value="SPASM/twitch_domain_containing"/>
    <property type="match status" value="1"/>
</dbReference>
<keyword evidence="4" id="KW-0479">Metal-binding</keyword>
<evidence type="ECO:0000313" key="8">
    <source>
        <dbReference type="EMBL" id="WLQ37025.1"/>
    </source>
</evidence>
<evidence type="ECO:0000259" key="7">
    <source>
        <dbReference type="PROSITE" id="PS51918"/>
    </source>
</evidence>
<keyword evidence="2" id="KW-0004">4Fe-4S</keyword>
<evidence type="ECO:0000256" key="4">
    <source>
        <dbReference type="ARBA" id="ARBA00022723"/>
    </source>
</evidence>
<keyword evidence="9" id="KW-1185">Reference proteome</keyword>
<accession>A0ABY9HR42</accession>
<feature type="domain" description="Radical SAM core" evidence="7">
    <location>
        <begin position="87"/>
        <end position="325"/>
    </location>
</feature>
<evidence type="ECO:0000313" key="9">
    <source>
        <dbReference type="Proteomes" id="UP001239522"/>
    </source>
</evidence>
<dbReference type="PANTHER" id="PTHR43787">
    <property type="entry name" value="FEMO COFACTOR BIOSYNTHESIS PROTEIN NIFB-RELATED"/>
    <property type="match status" value="1"/>
</dbReference>